<accession>A0A0D2G0M6</accession>
<reference evidence="6 7" key="1">
    <citation type="submission" date="2015-01" db="EMBL/GenBank/DDBJ databases">
        <title>The Genome Sequence of Rhinocladiella mackenzie CBS 650.93.</title>
        <authorList>
            <consortium name="The Broad Institute Genomics Platform"/>
            <person name="Cuomo C."/>
            <person name="de Hoog S."/>
            <person name="Gorbushina A."/>
            <person name="Stielow B."/>
            <person name="Teixiera M."/>
            <person name="Abouelleil A."/>
            <person name="Chapman S.B."/>
            <person name="Priest M."/>
            <person name="Young S.K."/>
            <person name="Wortman J."/>
            <person name="Nusbaum C."/>
            <person name="Birren B."/>
        </authorList>
    </citation>
    <scope>NUCLEOTIDE SEQUENCE [LARGE SCALE GENOMIC DNA]</scope>
    <source>
        <strain evidence="6 7">CBS 650.93</strain>
    </source>
</reference>
<dbReference type="HOGENOM" id="CLU_563992_0_0_1"/>
<dbReference type="GO" id="GO:0030674">
    <property type="term" value="F:protein-macromolecule adaptor activity"/>
    <property type="evidence" value="ECO:0007669"/>
    <property type="project" value="TreeGrafter"/>
</dbReference>
<dbReference type="GO" id="GO:0070086">
    <property type="term" value="P:ubiquitin-dependent endocytosis"/>
    <property type="evidence" value="ECO:0007669"/>
    <property type="project" value="TreeGrafter"/>
</dbReference>
<keyword evidence="2" id="KW-0833">Ubl conjugation pathway</keyword>
<evidence type="ECO:0000256" key="2">
    <source>
        <dbReference type="ARBA" id="ARBA00022786"/>
    </source>
</evidence>
<dbReference type="GO" id="GO:0005829">
    <property type="term" value="C:cytosol"/>
    <property type="evidence" value="ECO:0007669"/>
    <property type="project" value="TreeGrafter"/>
</dbReference>
<dbReference type="VEuPathDB" id="FungiDB:Z518_02702"/>
<feature type="domain" description="Arrestin-like N-terminal" evidence="5">
    <location>
        <begin position="12"/>
        <end position="103"/>
    </location>
</feature>
<dbReference type="GO" id="GO:0031625">
    <property type="term" value="F:ubiquitin protein ligase binding"/>
    <property type="evidence" value="ECO:0007669"/>
    <property type="project" value="TreeGrafter"/>
</dbReference>
<dbReference type="OrthoDB" id="4120135at2759"/>
<dbReference type="AlphaFoldDB" id="A0A0D2G0M6"/>
<feature type="region of interest" description="Disordered" evidence="4">
    <location>
        <begin position="310"/>
        <end position="336"/>
    </location>
</feature>
<evidence type="ECO:0000256" key="1">
    <source>
        <dbReference type="ARBA" id="ARBA00005298"/>
    </source>
</evidence>
<protein>
    <recommendedName>
        <fullName evidence="5">Arrestin-like N-terminal domain-containing protein</fullName>
    </recommendedName>
</protein>
<evidence type="ECO:0000256" key="4">
    <source>
        <dbReference type="SAM" id="MobiDB-lite"/>
    </source>
</evidence>
<evidence type="ECO:0000256" key="3">
    <source>
        <dbReference type="ARBA" id="ARBA00038766"/>
    </source>
</evidence>
<keyword evidence="7" id="KW-1185">Reference proteome</keyword>
<dbReference type="Gene3D" id="2.60.40.640">
    <property type="match status" value="1"/>
</dbReference>
<dbReference type="GeneID" id="25290773"/>
<sequence length="484" mass="53312">MALSISLSNDDGRPYTPGSMVLGVVRLDTFEDQTIGSLTITFSGQTKVLLNQNYGDLTVSRTDYYSCGYLFSRHLSLYQGKYTHHKGTYAWPFAFRIPLFAAPRAIAPGSKELFERRPPWKGDRGPEPHPLPPSMFYRGRFTSSVEYVLQAILAQPSASPMALNKNLIALKTIPVHTLAISPTLSSEDDWPYINHRHVVKCPLASASQTVTSRIFSKFYRGKGNVPEVELWLCVLLPKKIEIKAQAALSILVSATAQRCIPETPRQDRGGNILNSHAKLTITSFKLSLVQRTQVRAGCHSPSSERQIFTRKGSCSVPVSQSPSTTSSTEPSNPEARTTEATFVNLGDSADLSVPIASLVPDFSTYNIARSHTLDLALNVEYERKRFKFILRTVPIRILPRSGSDLERRLSQSLALDDEYGCEQRSGQGRVNSGIQSLRQGQGEESWVVPPPEAPNADNIADADTCGVPSDAIFAEPLPVYTVQA</sequence>
<dbReference type="Proteomes" id="UP000053617">
    <property type="component" value="Unassembled WGS sequence"/>
</dbReference>
<proteinExistence type="inferred from homology"/>
<feature type="compositionally biased region" description="Low complexity" evidence="4">
    <location>
        <begin position="313"/>
        <end position="331"/>
    </location>
</feature>
<dbReference type="PANTHER" id="PTHR11188">
    <property type="entry name" value="ARRESTIN DOMAIN CONTAINING PROTEIN"/>
    <property type="match status" value="1"/>
</dbReference>
<evidence type="ECO:0000259" key="5">
    <source>
        <dbReference type="Pfam" id="PF00339"/>
    </source>
</evidence>
<dbReference type="InterPro" id="IPR050357">
    <property type="entry name" value="Arrestin_domain-protein"/>
</dbReference>
<dbReference type="InterPro" id="IPR014752">
    <property type="entry name" value="Arrestin-like_C"/>
</dbReference>
<dbReference type="GO" id="GO:0005886">
    <property type="term" value="C:plasma membrane"/>
    <property type="evidence" value="ECO:0007669"/>
    <property type="project" value="TreeGrafter"/>
</dbReference>
<evidence type="ECO:0000313" key="7">
    <source>
        <dbReference type="Proteomes" id="UP000053617"/>
    </source>
</evidence>
<organism evidence="6 7">
    <name type="scientific">Rhinocladiella mackenziei CBS 650.93</name>
    <dbReference type="NCBI Taxonomy" id="1442369"/>
    <lineage>
        <taxon>Eukaryota</taxon>
        <taxon>Fungi</taxon>
        <taxon>Dikarya</taxon>
        <taxon>Ascomycota</taxon>
        <taxon>Pezizomycotina</taxon>
        <taxon>Eurotiomycetes</taxon>
        <taxon>Chaetothyriomycetidae</taxon>
        <taxon>Chaetothyriales</taxon>
        <taxon>Herpotrichiellaceae</taxon>
        <taxon>Rhinocladiella</taxon>
    </lineage>
</organism>
<comment type="similarity">
    <text evidence="1">Belongs to the arrestin family.</text>
</comment>
<gene>
    <name evidence="6" type="ORF">Z518_02702</name>
</gene>
<dbReference type="PANTHER" id="PTHR11188:SF17">
    <property type="entry name" value="FI21816P1"/>
    <property type="match status" value="1"/>
</dbReference>
<comment type="subunit">
    <text evidence="3">Interacts with hulA.</text>
</comment>
<evidence type="ECO:0000313" key="6">
    <source>
        <dbReference type="EMBL" id="KIX08047.1"/>
    </source>
</evidence>
<dbReference type="RefSeq" id="XP_013275183.1">
    <property type="nucleotide sequence ID" value="XM_013419729.1"/>
</dbReference>
<dbReference type="Pfam" id="PF00339">
    <property type="entry name" value="Arrestin_N"/>
    <property type="match status" value="1"/>
</dbReference>
<dbReference type="EMBL" id="KN847476">
    <property type="protein sequence ID" value="KIX08047.1"/>
    <property type="molecule type" value="Genomic_DNA"/>
</dbReference>
<name>A0A0D2G0M6_9EURO</name>
<dbReference type="InterPro" id="IPR011021">
    <property type="entry name" value="Arrestin-like_N"/>
</dbReference>